<gene>
    <name evidence="2" type="ORF">MIND_00896300</name>
</gene>
<evidence type="ECO:0000313" key="2">
    <source>
        <dbReference type="EMBL" id="KAF7299463.1"/>
    </source>
</evidence>
<sequence length="598" mass="65810">MRHSNSESYNRLLFPKRHGYALYNPRPTSARKGVGVEIGDVGVVTKDGQFDPYFNVLDNKLNKSLNVNIPPQFLVSVTSQDWATDVRDVRDFFPPKTTLYSLEERANNVGAGLRSENSRLGIPANIGADVHNKSHTNYKAILELPNGGSSYDYRALGKLEKHAMENAQDWYSYVSDKLGRSIAYGDLYLVTGVQKAASWRRTFGRHSETASGVRANAEILTGALGIGGEQQRKTEENDSVNYYPHSGEPVDVPKEDQTVFFSGFKIMVRINLQGRVVGRLRKIDDDYKAVLPRATSCWSPFVSCWSSLARFFQWCLCCGKRSKEVAVAAPVDSEQPPVIHPILSKTPNEDHISNAFNAYILKTNENANVAMIHDALWPELLEDGEEMSDEVLFERAVEKFKVGDQRDGRFSVRLKDGPSLEQLVEQQISAEGEIPGQTPQKPNVAATIENDDSPEAKVGDPHSPTPPNEDSNDDPASLVSPPSSHDASPPNEGSPTSVSSPVSDGQDGFDASEKLPVPYTGGPENSLLPPFDVASQTNISAEATIVAPTGPAESPSPENPWDHFVHNHHNRQTSMDDAPLNAPRKPDDEIMRSNDYTT</sequence>
<feature type="compositionally biased region" description="Polar residues" evidence="1">
    <location>
        <begin position="480"/>
        <end position="503"/>
    </location>
</feature>
<evidence type="ECO:0000256" key="1">
    <source>
        <dbReference type="SAM" id="MobiDB-lite"/>
    </source>
</evidence>
<reference evidence="2" key="1">
    <citation type="submission" date="2020-05" db="EMBL/GenBank/DDBJ databases">
        <title>Mycena genomes resolve the evolution of fungal bioluminescence.</title>
        <authorList>
            <person name="Tsai I.J."/>
        </authorList>
    </citation>
    <scope>NUCLEOTIDE SEQUENCE</scope>
    <source>
        <strain evidence="2">171206Taipei</strain>
    </source>
</reference>
<proteinExistence type="predicted"/>
<organism evidence="2 3">
    <name type="scientific">Mycena indigotica</name>
    <dbReference type="NCBI Taxonomy" id="2126181"/>
    <lineage>
        <taxon>Eukaryota</taxon>
        <taxon>Fungi</taxon>
        <taxon>Dikarya</taxon>
        <taxon>Basidiomycota</taxon>
        <taxon>Agaricomycotina</taxon>
        <taxon>Agaricomycetes</taxon>
        <taxon>Agaricomycetidae</taxon>
        <taxon>Agaricales</taxon>
        <taxon>Marasmiineae</taxon>
        <taxon>Mycenaceae</taxon>
        <taxon>Mycena</taxon>
    </lineage>
</organism>
<dbReference type="EMBL" id="JACAZF010000007">
    <property type="protein sequence ID" value="KAF7299463.1"/>
    <property type="molecule type" value="Genomic_DNA"/>
</dbReference>
<keyword evidence="3" id="KW-1185">Reference proteome</keyword>
<dbReference type="GeneID" id="59348125"/>
<dbReference type="AlphaFoldDB" id="A0A8H6W2P0"/>
<name>A0A8H6W2P0_9AGAR</name>
<comment type="caution">
    <text evidence="2">The sequence shown here is derived from an EMBL/GenBank/DDBJ whole genome shotgun (WGS) entry which is preliminary data.</text>
</comment>
<protein>
    <submittedName>
        <fullName evidence="2">F-box domain-containing protein</fullName>
    </submittedName>
</protein>
<accession>A0A8H6W2P0</accession>
<dbReference type="RefSeq" id="XP_037218851.1">
    <property type="nucleotide sequence ID" value="XM_037365609.1"/>
</dbReference>
<dbReference type="Proteomes" id="UP000636479">
    <property type="component" value="Unassembled WGS sequence"/>
</dbReference>
<evidence type="ECO:0000313" key="3">
    <source>
        <dbReference type="Proteomes" id="UP000636479"/>
    </source>
</evidence>
<feature type="region of interest" description="Disordered" evidence="1">
    <location>
        <begin position="430"/>
        <end position="598"/>
    </location>
</feature>
<dbReference type="OrthoDB" id="2662290at2759"/>